<dbReference type="GO" id="GO:1990180">
    <property type="term" value="P:mitochondrial tRNA 3'-end processing"/>
    <property type="evidence" value="ECO:0007669"/>
    <property type="project" value="TreeGrafter"/>
</dbReference>
<dbReference type="Pfam" id="PF13691">
    <property type="entry name" value="Lactamase_B_4"/>
    <property type="match status" value="1"/>
</dbReference>
<organism evidence="13 14">
    <name type="scientific">Fasciola gigantica</name>
    <name type="common">Giant liver fluke</name>
    <dbReference type="NCBI Taxonomy" id="46835"/>
    <lineage>
        <taxon>Eukaryota</taxon>
        <taxon>Metazoa</taxon>
        <taxon>Spiralia</taxon>
        <taxon>Lophotrochozoa</taxon>
        <taxon>Platyhelminthes</taxon>
        <taxon>Trematoda</taxon>
        <taxon>Digenea</taxon>
        <taxon>Plagiorchiida</taxon>
        <taxon>Echinostomata</taxon>
        <taxon>Echinostomatoidea</taxon>
        <taxon>Fasciolidae</taxon>
        <taxon>Fasciola</taxon>
    </lineage>
</organism>
<dbReference type="SUPFAM" id="SSF56281">
    <property type="entry name" value="Metallo-hydrolase/oxidoreductase"/>
    <property type="match status" value="2"/>
</dbReference>
<comment type="catalytic activity">
    <reaction evidence="1">
        <text>Endonucleolytic cleavage of RNA, removing extra 3' nucleotides from tRNA precursor, generating 3' termini of tRNAs. A 3'-hydroxy group is left at the tRNA terminus and a 5'-phosphoryl group is left at the trailer molecule.</text>
        <dbReference type="EC" id="3.1.26.11"/>
    </reaction>
</comment>
<dbReference type="EMBL" id="SUNJ01015771">
    <property type="protein sequence ID" value="TPP39774.1"/>
    <property type="molecule type" value="Genomic_DNA"/>
</dbReference>
<evidence type="ECO:0000256" key="10">
    <source>
        <dbReference type="ARBA" id="ARBA00022833"/>
    </source>
</evidence>
<dbReference type="Gene3D" id="3.60.15.10">
    <property type="entry name" value="Ribonuclease Z/Hydroxyacylglutathione hydrolase-like"/>
    <property type="match status" value="2"/>
</dbReference>
<evidence type="ECO:0000256" key="9">
    <source>
        <dbReference type="ARBA" id="ARBA00022801"/>
    </source>
</evidence>
<dbReference type="GO" id="GO:0046872">
    <property type="term" value="F:metal ion binding"/>
    <property type="evidence" value="ECO:0007669"/>
    <property type="project" value="UniProtKB-KW"/>
</dbReference>
<dbReference type="InterPro" id="IPR027794">
    <property type="entry name" value="tRNase_Z_dom"/>
</dbReference>
<dbReference type="InterPro" id="IPR036866">
    <property type="entry name" value="RibonucZ/Hydroxyglut_hydro"/>
</dbReference>
<evidence type="ECO:0000256" key="8">
    <source>
        <dbReference type="ARBA" id="ARBA00022759"/>
    </source>
</evidence>
<evidence type="ECO:0000259" key="12">
    <source>
        <dbReference type="SMART" id="SM00849"/>
    </source>
</evidence>
<evidence type="ECO:0000256" key="3">
    <source>
        <dbReference type="ARBA" id="ARBA00007823"/>
    </source>
</evidence>
<evidence type="ECO:0000256" key="2">
    <source>
        <dbReference type="ARBA" id="ARBA00001947"/>
    </source>
</evidence>
<dbReference type="OrthoDB" id="527344at2759"/>
<dbReference type="SMART" id="SM00849">
    <property type="entry name" value="Lactamase_B"/>
    <property type="match status" value="1"/>
</dbReference>
<evidence type="ECO:0000256" key="6">
    <source>
        <dbReference type="ARBA" id="ARBA00022722"/>
    </source>
</evidence>
<dbReference type="GO" id="GO:0005739">
    <property type="term" value="C:mitochondrion"/>
    <property type="evidence" value="ECO:0007669"/>
    <property type="project" value="TreeGrafter"/>
</dbReference>
<feature type="domain" description="Metallo-beta-lactamase" evidence="12">
    <location>
        <begin position="506"/>
        <end position="735"/>
    </location>
</feature>
<dbReference type="Proteomes" id="UP000316759">
    <property type="component" value="Unassembled WGS sequence"/>
</dbReference>
<evidence type="ECO:0000256" key="7">
    <source>
        <dbReference type="ARBA" id="ARBA00022723"/>
    </source>
</evidence>
<feature type="region of interest" description="Disordered" evidence="11">
    <location>
        <begin position="829"/>
        <end position="856"/>
    </location>
</feature>
<accession>A0A504WVD0</accession>
<evidence type="ECO:0000256" key="4">
    <source>
        <dbReference type="ARBA" id="ARBA00012477"/>
    </source>
</evidence>
<protein>
    <recommendedName>
        <fullName evidence="4">ribonuclease Z</fullName>
        <ecNumber evidence="4">3.1.26.11</ecNumber>
    </recommendedName>
</protein>
<evidence type="ECO:0000313" key="14">
    <source>
        <dbReference type="Proteomes" id="UP000316759"/>
    </source>
</evidence>
<keyword evidence="10" id="KW-0862">Zinc</keyword>
<keyword evidence="7" id="KW-0479">Metal-binding</keyword>
<dbReference type="InterPro" id="IPR001279">
    <property type="entry name" value="Metallo-B-lactamas"/>
</dbReference>
<evidence type="ECO:0000256" key="11">
    <source>
        <dbReference type="SAM" id="MobiDB-lite"/>
    </source>
</evidence>
<proteinExistence type="inferred from homology"/>
<dbReference type="Pfam" id="PF12706">
    <property type="entry name" value="Lactamase_B_2"/>
    <property type="match status" value="1"/>
</dbReference>
<dbReference type="PANTHER" id="PTHR12553:SF49">
    <property type="entry name" value="ZINC PHOSPHODIESTERASE ELAC PROTEIN 2"/>
    <property type="match status" value="1"/>
</dbReference>
<comment type="cofactor">
    <cofactor evidence="2">
        <name>Zn(2+)</name>
        <dbReference type="ChEBI" id="CHEBI:29105"/>
    </cofactor>
</comment>
<dbReference type="PANTHER" id="PTHR12553">
    <property type="entry name" value="ZINC PHOSPHODIESTERASE ELAC PROTEIN 2"/>
    <property type="match status" value="1"/>
</dbReference>
<keyword evidence="6" id="KW-0540">Nuclease</keyword>
<dbReference type="AlphaFoldDB" id="A0A504WVD0"/>
<keyword evidence="9" id="KW-0378">Hydrolase</keyword>
<dbReference type="STRING" id="46835.A0A504WVD0"/>
<evidence type="ECO:0000256" key="5">
    <source>
        <dbReference type="ARBA" id="ARBA00022694"/>
    </source>
</evidence>
<keyword evidence="5" id="KW-0819">tRNA processing</keyword>
<keyword evidence="8" id="KW-0255">Endonuclease</keyword>
<sequence>MLAFFTRRIRTSCSIFKHYKPFLDPMKPPASLSITVVGNGRYGTPKSLLLDSGTTRYLINCGEGTQRIMTEHKSKASRIQHVFFTQMSWDHVSGLLGVALTARTAGVKRLMVHGPPKVEELMRLTRHFADCETTDIVKSDILSEPFVDPAFRVQAFTLESCKANNEEPDPKRKRFENETDDPEHTTYAYYFQPIQPRRKIDKMKCLAMKVPRSIFESAAVREFLEGRSLALPDGTVVAADQVTSPATPSPNILVVDCPSKKFISTLMQSQPLFDALKSPSGDESLLPGLSLVVHLVPEGLFDSVEYQHFVRILDELAKQHCHFDKSVLLENQTNFNAALLDHPIHHLVLDGTGCLPASSGIYSQSAVLNQCFDPDIYPLPYCLGSTKAKQAELDALKQLPEPHAAMVRAQPQMQYWIRPWQGFSRPEAEPLDVDRLCDEAFEPLYVTREEANKEFTKMRTKLAEDGFTLTDPQLQSNGDSASVTNDLYPEITFLGTGSSSPNKYRNISCILIQTSPCDIVMMDCGEGSLNQMYTLYGPAGTEDILRKLKLVLVTHMHADHHGGIFSVALARRRLLESSDYAGDDDTANQATLLPILAPPAFARWMTSFAELFHHGPTVDLFVIPNVYQSPCPTNARPPIWPHNLNSPKHDEWIQLLSTLKLEVSPVRVPHTGSSWAYVVRGTRIPPIPKDRWSIVYSGDTPPCDDLIEAGRECDLLIHEATMMDEHKDLAVRARHSTIGAAIEVAREMRANFTLLNHFSQRYGRLPMLDKFISNVAVTFDLMKIRLSDLQRLPYYLPYYKYAFAKHWDAQQVKAEAYSWRKYREQASMEPPGSLECSELPDSSDGATPKVSQSSVV</sequence>
<reference evidence="13 14" key="1">
    <citation type="submission" date="2019-04" db="EMBL/GenBank/DDBJ databases">
        <title>Annotation for the trematode Fasciola gigantica.</title>
        <authorList>
            <person name="Choi Y.-J."/>
        </authorList>
    </citation>
    <scope>NUCLEOTIDE SEQUENCE [LARGE SCALE GENOMIC DNA]</scope>
    <source>
        <strain evidence="13">Uganda_cow_1</strain>
    </source>
</reference>
<dbReference type="InterPro" id="IPR047151">
    <property type="entry name" value="RNZ2-like"/>
</dbReference>
<dbReference type="CDD" id="cd07718">
    <property type="entry name" value="RNaseZ_ELAC1_ELAC2-C-term-like_MBL-fold"/>
    <property type="match status" value="1"/>
</dbReference>
<evidence type="ECO:0000256" key="1">
    <source>
        <dbReference type="ARBA" id="ARBA00000402"/>
    </source>
</evidence>
<comment type="caution">
    <text evidence="13">The sequence shown here is derived from an EMBL/GenBank/DDBJ whole genome shotgun (WGS) entry which is preliminary data.</text>
</comment>
<comment type="similarity">
    <text evidence="3">Belongs to the RNase Z family.</text>
</comment>
<evidence type="ECO:0000313" key="13">
    <source>
        <dbReference type="EMBL" id="TPP39774.1"/>
    </source>
</evidence>
<dbReference type="GO" id="GO:0042781">
    <property type="term" value="F:3'-tRNA processing endoribonuclease activity"/>
    <property type="evidence" value="ECO:0007669"/>
    <property type="project" value="UniProtKB-EC"/>
</dbReference>
<dbReference type="Pfam" id="PF23023">
    <property type="entry name" value="Anti-Pycsar_Apyc1"/>
    <property type="match status" value="1"/>
</dbReference>
<dbReference type="EC" id="3.1.26.11" evidence="4"/>
<keyword evidence="14" id="KW-1185">Reference proteome</keyword>
<name>A0A504WVD0_FASGI</name>
<gene>
    <name evidence="13" type="ORF">FGIG_04756</name>
</gene>